<feature type="transmembrane region" description="Helical" evidence="11">
    <location>
        <begin position="196"/>
        <end position="216"/>
    </location>
</feature>
<evidence type="ECO:0000256" key="11">
    <source>
        <dbReference type="SAM" id="Phobius"/>
    </source>
</evidence>
<keyword evidence="9" id="KW-0902">Two-component regulatory system</keyword>
<dbReference type="Pfam" id="PF02518">
    <property type="entry name" value="HATPase_c"/>
    <property type="match status" value="1"/>
</dbReference>
<feature type="domain" description="HAMP" evidence="13">
    <location>
        <begin position="216"/>
        <end position="270"/>
    </location>
</feature>
<evidence type="ECO:0000259" key="13">
    <source>
        <dbReference type="PROSITE" id="PS50885"/>
    </source>
</evidence>
<keyword evidence="5" id="KW-0808">Transferase</keyword>
<name>K9Z073_DACS8</name>
<dbReference type="GO" id="GO:0005886">
    <property type="term" value="C:plasma membrane"/>
    <property type="evidence" value="ECO:0007669"/>
    <property type="project" value="TreeGrafter"/>
</dbReference>
<evidence type="ECO:0000256" key="10">
    <source>
        <dbReference type="ARBA" id="ARBA00023136"/>
    </source>
</evidence>
<dbReference type="InterPro" id="IPR036097">
    <property type="entry name" value="HisK_dim/P_sf"/>
</dbReference>
<dbReference type="Gene3D" id="6.10.340.10">
    <property type="match status" value="1"/>
</dbReference>
<comment type="catalytic activity">
    <reaction evidence="1">
        <text>ATP + protein L-histidine = ADP + protein N-phospho-L-histidine.</text>
        <dbReference type="EC" id="2.7.13.3"/>
    </reaction>
</comment>
<keyword evidence="4" id="KW-0597">Phosphoprotein</keyword>
<evidence type="ECO:0000313" key="14">
    <source>
        <dbReference type="EMBL" id="AFZ51758.1"/>
    </source>
</evidence>
<dbReference type="PANTHER" id="PTHR45436:SF5">
    <property type="entry name" value="SENSOR HISTIDINE KINASE TRCS"/>
    <property type="match status" value="1"/>
</dbReference>
<reference evidence="14" key="1">
    <citation type="submission" date="2012-04" db="EMBL/GenBank/DDBJ databases">
        <title>Finished genome of Dactylococcopsis salina PCC 8305.</title>
        <authorList>
            <consortium name="US DOE Joint Genome Institute"/>
            <person name="Gugger M."/>
            <person name="Coursin T."/>
            <person name="Rippka R."/>
            <person name="Tandeau De Marsac N."/>
            <person name="Huntemann M."/>
            <person name="Wei C.-L."/>
            <person name="Han J."/>
            <person name="Detter J.C."/>
            <person name="Han C."/>
            <person name="Tapia R."/>
            <person name="Daligault H."/>
            <person name="Chen A."/>
            <person name="Krypides N."/>
            <person name="Mavromatis K."/>
            <person name="Markowitz V."/>
            <person name="Szeto E."/>
            <person name="Ivanova N."/>
            <person name="Ovchinnikova G."/>
            <person name="Pagani I."/>
            <person name="Pati A."/>
            <person name="Goodwin L."/>
            <person name="Peters L."/>
            <person name="Pitluck S."/>
            <person name="Woyke T."/>
            <person name="Kerfeld C."/>
        </authorList>
    </citation>
    <scope>NUCLEOTIDE SEQUENCE [LARGE SCALE GENOMIC DNA]</scope>
    <source>
        <strain evidence="14">PCC 8305</strain>
    </source>
</reference>
<evidence type="ECO:0000256" key="1">
    <source>
        <dbReference type="ARBA" id="ARBA00000085"/>
    </source>
</evidence>
<keyword evidence="15" id="KW-1185">Reference proteome</keyword>
<evidence type="ECO:0000256" key="8">
    <source>
        <dbReference type="ARBA" id="ARBA00022989"/>
    </source>
</evidence>
<dbReference type="eggNOG" id="COG5002">
    <property type="taxonomic scope" value="Bacteria"/>
</dbReference>
<dbReference type="InterPro" id="IPR003661">
    <property type="entry name" value="HisK_dim/P_dom"/>
</dbReference>
<dbReference type="SUPFAM" id="SSF47384">
    <property type="entry name" value="Homodimeric domain of signal transducing histidine kinase"/>
    <property type="match status" value="1"/>
</dbReference>
<dbReference type="Gene3D" id="1.10.287.130">
    <property type="match status" value="1"/>
</dbReference>
<proteinExistence type="predicted"/>
<keyword evidence="8 11" id="KW-1133">Transmembrane helix</keyword>
<dbReference type="PANTHER" id="PTHR45436">
    <property type="entry name" value="SENSOR HISTIDINE KINASE YKOH"/>
    <property type="match status" value="1"/>
</dbReference>
<accession>K9Z073</accession>
<protein>
    <recommendedName>
        <fullName evidence="3">histidine kinase</fullName>
        <ecNumber evidence="3">2.7.13.3</ecNumber>
    </recommendedName>
</protein>
<dbReference type="HOGENOM" id="CLU_000445_89_6_3"/>
<evidence type="ECO:0000256" key="5">
    <source>
        <dbReference type="ARBA" id="ARBA00022679"/>
    </source>
</evidence>
<dbReference type="InterPro" id="IPR003594">
    <property type="entry name" value="HATPase_dom"/>
</dbReference>
<evidence type="ECO:0000259" key="12">
    <source>
        <dbReference type="PROSITE" id="PS50109"/>
    </source>
</evidence>
<dbReference type="AlphaFoldDB" id="K9Z073"/>
<dbReference type="InterPro" id="IPR050428">
    <property type="entry name" value="TCS_sensor_his_kinase"/>
</dbReference>
<evidence type="ECO:0000256" key="2">
    <source>
        <dbReference type="ARBA" id="ARBA00004370"/>
    </source>
</evidence>
<sequence length="512" mass="57437">MRLETSPELKIKVMRLLHSLQNKLRERGNGWNPRSLRFRLTIGMATVSALGLGAVAIWLGWTMQRILISAHKDNILYIAERMPNDVEIYEQMYPQSQAIQEAVENLSRDHVFLWVENQQNDLIARTGGLHTPQPLPISPEEANFPFLGTRVWSNQGRYWILCASPLVVNNQTVGELYIAQDISADQVMFLQVMRNLIVATVLAIGAITVTSGVYVARSLRPLRRICELTESISADHLDSAKIELNRAPTEVKQLAERFDEMLVRLQTAWEHQRQFVGDVSHELRTPLTIVSGYLQSIQRRGTNLSPPQREALAMATAEADRTIQLLQDLLTLARVDNGQMQFQLQTIDLDGFVAQIIDLTEQYNDSHPINYESPAVSVAVCVDENRLKQVILNLIDNAMKYSESGQTINLRVDQQGENAVLAVRDRGIGIPLSQQTRIFERFYRVDEARSSFATGGTGLGLSIVKTLVEGMGGTITVSSQLGEGTTFTVSFPIVSESVDRATQRQVATRKWQ</sequence>
<keyword evidence="6 11" id="KW-0812">Transmembrane</keyword>
<dbReference type="FunFam" id="3.30.565.10:FF:000006">
    <property type="entry name" value="Sensor histidine kinase WalK"/>
    <property type="match status" value="1"/>
</dbReference>
<dbReference type="InterPro" id="IPR003660">
    <property type="entry name" value="HAMP_dom"/>
</dbReference>
<dbReference type="InterPro" id="IPR004358">
    <property type="entry name" value="Sig_transdc_His_kin-like_C"/>
</dbReference>
<keyword evidence="10 11" id="KW-0472">Membrane</keyword>
<evidence type="ECO:0000313" key="15">
    <source>
        <dbReference type="Proteomes" id="UP000010482"/>
    </source>
</evidence>
<dbReference type="GO" id="GO:0000155">
    <property type="term" value="F:phosphorelay sensor kinase activity"/>
    <property type="evidence" value="ECO:0007669"/>
    <property type="project" value="InterPro"/>
</dbReference>
<evidence type="ECO:0000256" key="9">
    <source>
        <dbReference type="ARBA" id="ARBA00023012"/>
    </source>
</evidence>
<evidence type="ECO:0000256" key="6">
    <source>
        <dbReference type="ARBA" id="ARBA00022692"/>
    </source>
</evidence>
<dbReference type="InterPro" id="IPR005467">
    <property type="entry name" value="His_kinase_dom"/>
</dbReference>
<evidence type="ECO:0000256" key="7">
    <source>
        <dbReference type="ARBA" id="ARBA00022777"/>
    </source>
</evidence>
<dbReference type="SUPFAM" id="SSF55874">
    <property type="entry name" value="ATPase domain of HSP90 chaperone/DNA topoisomerase II/histidine kinase"/>
    <property type="match status" value="1"/>
</dbReference>
<dbReference type="InterPro" id="IPR036890">
    <property type="entry name" value="HATPase_C_sf"/>
</dbReference>
<organism evidence="14 15">
    <name type="scientific">Dactylococcopsis salina (strain PCC 8305)</name>
    <name type="common">Myxobactron salinum</name>
    <dbReference type="NCBI Taxonomy" id="13035"/>
    <lineage>
        <taxon>Bacteria</taxon>
        <taxon>Bacillati</taxon>
        <taxon>Cyanobacteriota</taxon>
        <taxon>Cyanophyceae</taxon>
        <taxon>Nodosilineales</taxon>
        <taxon>Cymatolegaceae</taxon>
        <taxon>Dactylococcopsis</taxon>
    </lineage>
</organism>
<keyword evidence="7 14" id="KW-0418">Kinase</keyword>
<dbReference type="FunFam" id="1.10.287.130:FF:000001">
    <property type="entry name" value="Two-component sensor histidine kinase"/>
    <property type="match status" value="1"/>
</dbReference>
<dbReference type="KEGG" id="dsl:Dacsa_3239"/>
<dbReference type="SMART" id="SM00387">
    <property type="entry name" value="HATPase_c"/>
    <property type="match status" value="1"/>
</dbReference>
<evidence type="ECO:0000256" key="3">
    <source>
        <dbReference type="ARBA" id="ARBA00012438"/>
    </source>
</evidence>
<dbReference type="CDD" id="cd06225">
    <property type="entry name" value="HAMP"/>
    <property type="match status" value="1"/>
</dbReference>
<dbReference type="PROSITE" id="PS50885">
    <property type="entry name" value="HAMP"/>
    <property type="match status" value="1"/>
</dbReference>
<feature type="transmembrane region" description="Helical" evidence="11">
    <location>
        <begin position="40"/>
        <end position="61"/>
    </location>
</feature>
<dbReference type="Gene3D" id="3.30.565.10">
    <property type="entry name" value="Histidine kinase-like ATPase, C-terminal domain"/>
    <property type="match status" value="1"/>
</dbReference>
<evidence type="ECO:0000256" key="4">
    <source>
        <dbReference type="ARBA" id="ARBA00022553"/>
    </source>
</evidence>
<gene>
    <name evidence="14" type="ORF">Dacsa_3239</name>
</gene>
<dbReference type="EMBL" id="CP003944">
    <property type="protein sequence ID" value="AFZ51758.1"/>
    <property type="molecule type" value="Genomic_DNA"/>
</dbReference>
<comment type="subcellular location">
    <subcellularLocation>
        <location evidence="2">Membrane</location>
    </subcellularLocation>
</comment>
<dbReference type="PROSITE" id="PS50109">
    <property type="entry name" value="HIS_KIN"/>
    <property type="match status" value="1"/>
</dbReference>
<dbReference type="STRING" id="13035.Dacsa_3239"/>
<dbReference type="SMART" id="SM00388">
    <property type="entry name" value="HisKA"/>
    <property type="match status" value="1"/>
</dbReference>
<dbReference type="PRINTS" id="PR00344">
    <property type="entry name" value="BCTRLSENSOR"/>
</dbReference>
<dbReference type="CDD" id="cd00075">
    <property type="entry name" value="HATPase"/>
    <property type="match status" value="1"/>
</dbReference>
<dbReference type="EC" id="2.7.13.3" evidence="3"/>
<dbReference type="CDD" id="cd00082">
    <property type="entry name" value="HisKA"/>
    <property type="match status" value="1"/>
</dbReference>
<feature type="domain" description="Histidine kinase" evidence="12">
    <location>
        <begin position="278"/>
        <end position="495"/>
    </location>
</feature>
<dbReference type="Pfam" id="PF00512">
    <property type="entry name" value="HisKA"/>
    <property type="match status" value="1"/>
</dbReference>
<dbReference type="Proteomes" id="UP000010482">
    <property type="component" value="Chromosome"/>
</dbReference>